<dbReference type="EMBL" id="CP003642">
    <property type="protein sequence ID" value="AFZ23430.1"/>
    <property type="molecule type" value="Genomic_DNA"/>
</dbReference>
<organism evidence="1 2">
    <name type="scientific">Cylindrospermum stagnale PCC 7417</name>
    <dbReference type="NCBI Taxonomy" id="56107"/>
    <lineage>
        <taxon>Bacteria</taxon>
        <taxon>Bacillati</taxon>
        <taxon>Cyanobacteriota</taxon>
        <taxon>Cyanophyceae</taxon>
        <taxon>Nostocales</taxon>
        <taxon>Nostocaceae</taxon>
        <taxon>Cylindrospermum</taxon>
    </lineage>
</organism>
<keyword evidence="2" id="KW-1185">Reference proteome</keyword>
<dbReference type="RefSeq" id="WP_015206686.1">
    <property type="nucleotide sequence ID" value="NC_019757.1"/>
</dbReference>
<evidence type="ECO:0000313" key="2">
    <source>
        <dbReference type="Proteomes" id="UP000010475"/>
    </source>
</evidence>
<dbReference type="KEGG" id="csg:Cylst_1123"/>
<dbReference type="Pfam" id="PF11341">
    <property type="entry name" value="DUF3143"/>
    <property type="match status" value="1"/>
</dbReference>
<sequence length="90" mass="10552">MSLLPSETPLYNHPLPQIEQWLKNQGCQQDEAELHCWHLLRPSWKAELWLDIEQVTVRYIQAGDNGQDIQRSFKYSLSREDIEQAVFSGP</sequence>
<dbReference type="HOGENOM" id="CLU_124655_2_0_3"/>
<dbReference type="PANTHER" id="PTHR35765">
    <property type="entry name" value="OS05G0569200 PROTEIN"/>
    <property type="match status" value="1"/>
</dbReference>
<dbReference type="InterPro" id="IPR021489">
    <property type="entry name" value="DUF3143"/>
</dbReference>
<accession>K9WSR8</accession>
<dbReference type="PANTHER" id="PTHR35765:SF2">
    <property type="entry name" value="OS05G0569200 PROTEIN"/>
    <property type="match status" value="1"/>
</dbReference>
<reference evidence="1 2" key="1">
    <citation type="submission" date="2012-06" db="EMBL/GenBank/DDBJ databases">
        <title>Finished chromosome of genome of Cylindrospermum stagnale PCC 7417.</title>
        <authorList>
            <consortium name="US DOE Joint Genome Institute"/>
            <person name="Gugger M."/>
            <person name="Coursin T."/>
            <person name="Rippka R."/>
            <person name="Tandeau De Marsac N."/>
            <person name="Huntemann M."/>
            <person name="Wei C.-L."/>
            <person name="Han J."/>
            <person name="Detter J.C."/>
            <person name="Han C."/>
            <person name="Tapia R."/>
            <person name="Chen A."/>
            <person name="Kyrpides N."/>
            <person name="Mavromatis K."/>
            <person name="Markowitz V."/>
            <person name="Szeto E."/>
            <person name="Ivanova N."/>
            <person name="Pagani I."/>
            <person name="Pati A."/>
            <person name="Goodwin L."/>
            <person name="Nordberg H.P."/>
            <person name="Cantor M.N."/>
            <person name="Hua S.X."/>
            <person name="Woyke T."/>
            <person name="Kerfeld C.A."/>
        </authorList>
    </citation>
    <scope>NUCLEOTIDE SEQUENCE [LARGE SCALE GENOMIC DNA]</scope>
    <source>
        <strain evidence="1 2">PCC 7417</strain>
    </source>
</reference>
<protein>
    <recommendedName>
        <fullName evidence="3">DUF3143 domain-containing protein</fullName>
    </recommendedName>
</protein>
<evidence type="ECO:0008006" key="3">
    <source>
        <dbReference type="Google" id="ProtNLM"/>
    </source>
</evidence>
<name>K9WSR8_9NOST</name>
<dbReference type="PATRIC" id="fig|56107.3.peg.1271"/>
<gene>
    <name evidence="1" type="ORF">Cylst_1123</name>
</gene>
<dbReference type="eggNOG" id="ENOG5032RX4">
    <property type="taxonomic scope" value="Bacteria"/>
</dbReference>
<evidence type="ECO:0000313" key="1">
    <source>
        <dbReference type="EMBL" id="AFZ23430.1"/>
    </source>
</evidence>
<dbReference type="STRING" id="56107.Cylst_1123"/>
<dbReference type="Proteomes" id="UP000010475">
    <property type="component" value="Chromosome"/>
</dbReference>
<dbReference type="AlphaFoldDB" id="K9WSR8"/>
<dbReference type="OrthoDB" id="487334at2"/>
<proteinExistence type="predicted"/>